<dbReference type="InterPro" id="IPR003673">
    <property type="entry name" value="CoA-Trfase_fam_III"/>
</dbReference>
<protein>
    <submittedName>
        <fullName evidence="2">Crotonobetainyl-CoA:carnitine CoA-transferase CaiB-like acyl-CoA transferase</fullName>
    </submittedName>
</protein>
<sequence length="406" mass="43459">MDGPLKHVRVLDLSRVLAGPWAGQTLADLGAEVIKVERPGVGDDTRGWGPPFLADREGTPTRDAAYFLSANRGKKSVTIDFTRPEGQDLVRRLAASCDIVLENFKVGGLAQYGLDYPSLKEVNPGIIYCSITGFGQTGPYRQRAGYDFLIQGMGGLMSVTGEPGGEAGGPMKVGVAIVDIFTGMYATTAVLAALACRERTGIGQHVDLALLDVQVATLANQATNYLVSGRSPERLGNAHPNIVPYQAFATSDSHIILAVGNDEQYRRFCAVAGAPHLATDERFATNADRVRNRDSLIPLLRDIFGLRTKSWWIAELEKAGVPCGPINTIEEVFADPQVRARSMCVTVEHASAGEIPLVGTPMKFSQTPAGALQPPPLLGEHTVQVLEQLLGVDGNTITSLRETGVI</sequence>
<dbReference type="Proteomes" id="UP000319449">
    <property type="component" value="Unassembled WGS sequence"/>
</dbReference>
<dbReference type="PANTHER" id="PTHR48207:SF3">
    <property type="entry name" value="SUCCINATE--HYDROXYMETHYLGLUTARATE COA-TRANSFERASE"/>
    <property type="match status" value="1"/>
</dbReference>
<dbReference type="Gene3D" id="3.30.1540.10">
    <property type="entry name" value="formyl-coa transferase, domain 3"/>
    <property type="match status" value="1"/>
</dbReference>
<dbReference type="Pfam" id="PF02515">
    <property type="entry name" value="CoA_transf_3"/>
    <property type="match status" value="1"/>
</dbReference>
<accession>A0A562VKH3</accession>
<dbReference type="GO" id="GO:0008410">
    <property type="term" value="F:CoA-transferase activity"/>
    <property type="evidence" value="ECO:0007669"/>
    <property type="project" value="TreeGrafter"/>
</dbReference>
<keyword evidence="1 2" id="KW-0808">Transferase</keyword>
<dbReference type="InterPro" id="IPR044855">
    <property type="entry name" value="CoA-Trfase_III_dom3_sf"/>
</dbReference>
<dbReference type="InterPro" id="IPR023606">
    <property type="entry name" value="CoA-Trfase_III_dom_1_sf"/>
</dbReference>
<dbReference type="PANTHER" id="PTHR48207">
    <property type="entry name" value="SUCCINATE--HYDROXYMETHYLGLUTARATE COA-TRANSFERASE"/>
    <property type="match status" value="1"/>
</dbReference>
<dbReference type="RefSeq" id="WP_145023370.1">
    <property type="nucleotide sequence ID" value="NZ_VLLN01000016.1"/>
</dbReference>
<dbReference type="InterPro" id="IPR050483">
    <property type="entry name" value="CoA-transferase_III_domain"/>
</dbReference>
<dbReference type="OrthoDB" id="9781472at2"/>
<reference evidence="2 3" key="1">
    <citation type="submission" date="2019-07" db="EMBL/GenBank/DDBJ databases">
        <title>Genomic Encyclopedia of Archaeal and Bacterial Type Strains, Phase II (KMG-II): from individual species to whole genera.</title>
        <authorList>
            <person name="Goeker M."/>
        </authorList>
    </citation>
    <scope>NUCLEOTIDE SEQUENCE [LARGE SCALE GENOMIC DNA]</scope>
    <source>
        <strain evidence="2 3">ATCC BAA-1139</strain>
    </source>
</reference>
<evidence type="ECO:0000313" key="3">
    <source>
        <dbReference type="Proteomes" id="UP000319449"/>
    </source>
</evidence>
<evidence type="ECO:0000256" key="1">
    <source>
        <dbReference type="ARBA" id="ARBA00022679"/>
    </source>
</evidence>
<dbReference type="EMBL" id="VLLN01000016">
    <property type="protein sequence ID" value="TWJ18355.1"/>
    <property type="molecule type" value="Genomic_DNA"/>
</dbReference>
<name>A0A562VKH3_9BACT</name>
<dbReference type="Gene3D" id="3.40.50.10540">
    <property type="entry name" value="Crotonobetainyl-coa:carnitine coa-transferase, domain 1"/>
    <property type="match status" value="1"/>
</dbReference>
<dbReference type="SUPFAM" id="SSF89796">
    <property type="entry name" value="CoA-transferase family III (CaiB/BaiF)"/>
    <property type="match status" value="1"/>
</dbReference>
<dbReference type="AlphaFoldDB" id="A0A562VKH3"/>
<comment type="caution">
    <text evidence="2">The sequence shown here is derived from an EMBL/GenBank/DDBJ whole genome shotgun (WGS) entry which is preliminary data.</text>
</comment>
<gene>
    <name evidence="2" type="ORF">JN12_02575</name>
</gene>
<organism evidence="2 3">
    <name type="scientific">Geobacter argillaceus</name>
    <dbReference type="NCBI Taxonomy" id="345631"/>
    <lineage>
        <taxon>Bacteria</taxon>
        <taxon>Pseudomonadati</taxon>
        <taxon>Thermodesulfobacteriota</taxon>
        <taxon>Desulfuromonadia</taxon>
        <taxon>Geobacterales</taxon>
        <taxon>Geobacteraceae</taxon>
        <taxon>Geobacter</taxon>
    </lineage>
</organism>
<evidence type="ECO:0000313" key="2">
    <source>
        <dbReference type="EMBL" id="TWJ18355.1"/>
    </source>
</evidence>
<keyword evidence="3" id="KW-1185">Reference proteome</keyword>
<proteinExistence type="predicted"/>